<dbReference type="AlphaFoldDB" id="A0A2X0MVT7"/>
<evidence type="ECO:0000313" key="2">
    <source>
        <dbReference type="EMBL" id="SGY67183.1"/>
    </source>
</evidence>
<sequence length="215" mass="25138">MVEDEDAQEHGCHLARDGDGYQRQGTVQGQGRKNKQLSDRARQTKEEDVEFGFGVGRYEVQGRRKGVERYAWSEVVDGQDVEFVASDTRREERGRERGREQQSDDRERGRKQVHEEHHLRSIQGTISGEDVVLRRVDDAIEDEVDAEQDHAEQGRRRRSFGGFALRFERHESPDPGRDQTDERVLVQREFASVEYYVHEHHRDQLARLAQEQGRE</sequence>
<organism evidence="2 3">
    <name type="scientific">Microbotryum silenes-dioicae</name>
    <dbReference type="NCBI Taxonomy" id="796604"/>
    <lineage>
        <taxon>Eukaryota</taxon>
        <taxon>Fungi</taxon>
        <taxon>Dikarya</taxon>
        <taxon>Basidiomycota</taxon>
        <taxon>Pucciniomycotina</taxon>
        <taxon>Microbotryomycetes</taxon>
        <taxon>Microbotryales</taxon>
        <taxon>Microbotryaceae</taxon>
        <taxon>Microbotryum</taxon>
    </lineage>
</organism>
<proteinExistence type="predicted"/>
<feature type="compositionally biased region" description="Basic and acidic residues" evidence="1">
    <location>
        <begin position="87"/>
        <end position="119"/>
    </location>
</feature>
<evidence type="ECO:0000313" key="3">
    <source>
        <dbReference type="Proteomes" id="UP000249464"/>
    </source>
</evidence>
<feature type="region of interest" description="Disordered" evidence="1">
    <location>
        <begin position="144"/>
        <end position="181"/>
    </location>
</feature>
<protein>
    <submittedName>
        <fullName evidence="2">BQ5605_C004g02752 protein</fullName>
    </submittedName>
</protein>
<feature type="compositionally biased region" description="Basic and acidic residues" evidence="1">
    <location>
        <begin position="166"/>
        <end position="181"/>
    </location>
</feature>
<evidence type="ECO:0000256" key="1">
    <source>
        <dbReference type="SAM" id="MobiDB-lite"/>
    </source>
</evidence>
<accession>A0A2X0MVT7</accession>
<feature type="compositionally biased region" description="Basic and acidic residues" evidence="1">
    <location>
        <begin position="8"/>
        <end position="20"/>
    </location>
</feature>
<dbReference type="EMBL" id="FQNC01000046">
    <property type="protein sequence ID" value="SGY67183.1"/>
    <property type="molecule type" value="Genomic_DNA"/>
</dbReference>
<feature type="region of interest" description="Disordered" evidence="1">
    <location>
        <begin position="1"/>
        <end position="53"/>
    </location>
</feature>
<dbReference type="Proteomes" id="UP000249464">
    <property type="component" value="Unassembled WGS sequence"/>
</dbReference>
<gene>
    <name evidence="2" type="primary">BQ5605_C004g02752</name>
    <name evidence="2" type="ORF">BQ5605_C004G02752</name>
</gene>
<reference evidence="2 3" key="1">
    <citation type="submission" date="2016-11" db="EMBL/GenBank/DDBJ databases">
        <authorList>
            <person name="Jaros S."/>
            <person name="Januszkiewicz K."/>
            <person name="Wedrychowicz H."/>
        </authorList>
    </citation>
    <scope>NUCLEOTIDE SEQUENCE [LARGE SCALE GENOMIC DNA]</scope>
</reference>
<feature type="compositionally biased region" description="Basic and acidic residues" evidence="1">
    <location>
        <begin position="36"/>
        <end position="46"/>
    </location>
</feature>
<keyword evidence="3" id="KW-1185">Reference proteome</keyword>
<name>A0A2X0MVT7_9BASI</name>
<feature type="region of interest" description="Disordered" evidence="1">
    <location>
        <begin position="81"/>
        <end position="124"/>
    </location>
</feature>